<organism evidence="4 5">
    <name type="scientific">Thalassomonas actiniarum</name>
    <dbReference type="NCBI Taxonomy" id="485447"/>
    <lineage>
        <taxon>Bacteria</taxon>
        <taxon>Pseudomonadati</taxon>
        <taxon>Pseudomonadota</taxon>
        <taxon>Gammaproteobacteria</taxon>
        <taxon>Alteromonadales</taxon>
        <taxon>Colwelliaceae</taxon>
        <taxon>Thalassomonas</taxon>
    </lineage>
</organism>
<dbReference type="AlphaFoldDB" id="A0AAF0C697"/>
<dbReference type="SUPFAM" id="SSF52833">
    <property type="entry name" value="Thioredoxin-like"/>
    <property type="match status" value="1"/>
</dbReference>
<keyword evidence="5" id="KW-1185">Reference proteome</keyword>
<evidence type="ECO:0000256" key="2">
    <source>
        <dbReference type="PIRSR" id="PIRSR603782-1"/>
    </source>
</evidence>
<dbReference type="GO" id="GO:0046872">
    <property type="term" value="F:metal ion binding"/>
    <property type="evidence" value="ECO:0007669"/>
    <property type="project" value="UniProtKB-KW"/>
</dbReference>
<dbReference type="InterPro" id="IPR036249">
    <property type="entry name" value="Thioredoxin-like_sf"/>
</dbReference>
<gene>
    <name evidence="4" type="ORF">SG35_014090</name>
</gene>
<keyword evidence="3" id="KW-1015">Disulfide bond</keyword>
<evidence type="ECO:0000313" key="5">
    <source>
        <dbReference type="Proteomes" id="UP000032568"/>
    </source>
</evidence>
<feature type="disulfide bond" description="Redox-active" evidence="3">
    <location>
        <begin position="83"/>
        <end position="87"/>
    </location>
</feature>
<dbReference type="PANTHER" id="PTHR12151">
    <property type="entry name" value="ELECTRON TRANSPORT PROTIN SCO1/SENC FAMILY MEMBER"/>
    <property type="match status" value="1"/>
</dbReference>
<feature type="binding site" evidence="2">
    <location>
        <position position="87"/>
    </location>
    <ligand>
        <name>Cu cation</name>
        <dbReference type="ChEBI" id="CHEBI:23378"/>
    </ligand>
</feature>
<proteinExistence type="inferred from homology"/>
<dbReference type="EMBL" id="CP059735">
    <property type="protein sequence ID" value="WDE01649.1"/>
    <property type="molecule type" value="Genomic_DNA"/>
</dbReference>
<reference evidence="4 5" key="1">
    <citation type="journal article" date="2015" name="Genome Announc.">
        <title>Draft Genome Sequences of Marine Isolates of Thalassomonas viridans and Thalassomonas actiniarum.</title>
        <authorList>
            <person name="Olonade I."/>
            <person name="van Zyl L.J."/>
            <person name="Trindade M."/>
        </authorList>
    </citation>
    <scope>NUCLEOTIDE SEQUENCE [LARGE SCALE GENOMIC DNA]</scope>
    <source>
        <strain evidence="4 5">A5K-106</strain>
    </source>
</reference>
<accession>A0AAF0C697</accession>
<dbReference type="PANTHER" id="PTHR12151:SF25">
    <property type="entry name" value="LINALOOL DEHYDRATASE_ISOMERASE DOMAIN-CONTAINING PROTEIN"/>
    <property type="match status" value="1"/>
</dbReference>
<keyword evidence="2" id="KW-0186">Copper</keyword>
<dbReference type="InterPro" id="IPR003782">
    <property type="entry name" value="SCO1/SenC"/>
</dbReference>
<reference evidence="4 5" key="2">
    <citation type="journal article" date="2022" name="Mar. Drugs">
        <title>Bioassay-Guided Fractionation Leads to the Detection of Cholic Acid Generated by the Rare Thalassomonas sp.</title>
        <authorList>
            <person name="Pheiffer F."/>
            <person name="Schneider Y.K."/>
            <person name="Hansen E.H."/>
            <person name="Andersen J.H."/>
            <person name="Isaksson J."/>
            <person name="Busche T."/>
            <person name="R C."/>
            <person name="Kalinowski J."/>
            <person name="Zyl L.V."/>
            <person name="Trindade M."/>
        </authorList>
    </citation>
    <scope>NUCLEOTIDE SEQUENCE [LARGE SCALE GENOMIC DNA]</scope>
    <source>
        <strain evidence="4 5">A5K-106</strain>
    </source>
</reference>
<evidence type="ECO:0000256" key="1">
    <source>
        <dbReference type="ARBA" id="ARBA00010996"/>
    </source>
</evidence>
<feature type="binding site" evidence="2">
    <location>
        <position position="83"/>
    </location>
    <ligand>
        <name>Cu cation</name>
        <dbReference type="ChEBI" id="CHEBI:23378"/>
    </ligand>
</feature>
<dbReference type="CDD" id="cd02968">
    <property type="entry name" value="SCO"/>
    <property type="match status" value="1"/>
</dbReference>
<sequence length="211" mass="23184">MSVLIAATRVKSRLTSVFFARVLPMAALLFIFGAQAGSGGSEKPARQYFTDVTLINQAGRQQALYTDLLQDKVVIIHSFFTTCKSACPVSMKLMTGIAQRFADDMGKNLFILSFSLDPETDTPLKLQAYARELNTGPGWQLISGSKENVEFALKKLGHYVDDIEDHKNTLILGNEATGLWKKAFLLAKPDALDSLIREVLTDKLPVTAALD</sequence>
<dbReference type="Proteomes" id="UP000032568">
    <property type="component" value="Chromosome"/>
</dbReference>
<evidence type="ECO:0000256" key="3">
    <source>
        <dbReference type="PIRSR" id="PIRSR603782-2"/>
    </source>
</evidence>
<protein>
    <submittedName>
        <fullName evidence="4">SCO family protein</fullName>
    </submittedName>
</protein>
<dbReference type="Pfam" id="PF02630">
    <property type="entry name" value="SCO1-SenC"/>
    <property type="match status" value="1"/>
</dbReference>
<dbReference type="KEGG" id="tact:SG35_014090"/>
<name>A0AAF0C697_9GAMM</name>
<dbReference type="Gene3D" id="3.40.30.10">
    <property type="entry name" value="Glutaredoxin"/>
    <property type="match status" value="1"/>
</dbReference>
<dbReference type="RefSeq" id="WP_053043034.1">
    <property type="nucleotide sequence ID" value="NZ_CP059735.1"/>
</dbReference>
<keyword evidence="2" id="KW-0479">Metal-binding</keyword>
<evidence type="ECO:0000313" key="4">
    <source>
        <dbReference type="EMBL" id="WDE01649.1"/>
    </source>
</evidence>
<comment type="similarity">
    <text evidence="1">Belongs to the SCO1/2 family.</text>
</comment>